<sequence length="182" mass="20349">MRPAKVVHTITGPAAIPDDNRILYFQRDRAGFSFLSHYYAASIEIDGETWPTVEHFYQAQKSPDPEYRAAIRAAVHPSLAKQLAAAPEAPSKVSKRSWFKISGVRPRADWDTVKVEVMRRGDIAKFRQHADLAALLLATRTAVLIEDSRLDSFWGTGENGTGLNWAGRILMEIRESLSISRG</sequence>
<dbReference type="Proteomes" id="UP000676194">
    <property type="component" value="Chromosome"/>
</dbReference>
<comment type="catalytic activity">
    <reaction evidence="1">
        <text>5-amino-6-(5-phospho-D-ribosylamino)uracil + H2O = 5,6-diaminouracil + D-ribose 5-phosphate</text>
        <dbReference type="Rhea" id="RHEA:55020"/>
        <dbReference type="ChEBI" id="CHEBI:15377"/>
        <dbReference type="ChEBI" id="CHEBI:46252"/>
        <dbReference type="ChEBI" id="CHEBI:58453"/>
        <dbReference type="ChEBI" id="CHEBI:78346"/>
    </reaction>
</comment>
<name>A0A8E6B8Q7_9BACT</name>
<comment type="catalytic activity">
    <reaction evidence="2">
        <text>2,5-diamino-6-hydroxy-4-(5-phosphoribosylamino)-pyrimidine + H2O = 2,5,6-triamino-4-hydroxypyrimidine + D-ribose 5-phosphate</text>
        <dbReference type="Rhea" id="RHEA:23436"/>
        <dbReference type="ChEBI" id="CHEBI:15377"/>
        <dbReference type="ChEBI" id="CHEBI:58614"/>
        <dbReference type="ChEBI" id="CHEBI:78346"/>
        <dbReference type="ChEBI" id="CHEBI:137796"/>
    </reaction>
</comment>
<keyword evidence="5" id="KW-1185">Reference proteome</keyword>
<dbReference type="InterPro" id="IPR037238">
    <property type="entry name" value="YbiA-like_sf"/>
</dbReference>
<feature type="domain" description="NADAR" evidence="3">
    <location>
        <begin position="25"/>
        <end position="177"/>
    </location>
</feature>
<dbReference type="EMBL" id="CP074694">
    <property type="protein sequence ID" value="QVL33958.1"/>
    <property type="molecule type" value="Genomic_DNA"/>
</dbReference>
<dbReference type="CDD" id="cd15457">
    <property type="entry name" value="NADAR"/>
    <property type="match status" value="1"/>
</dbReference>
<dbReference type="KEGG" id="tsph:KIH39_08635"/>
<dbReference type="Pfam" id="PF08719">
    <property type="entry name" value="NADAR"/>
    <property type="match status" value="1"/>
</dbReference>
<evidence type="ECO:0000313" key="4">
    <source>
        <dbReference type="EMBL" id="QVL33958.1"/>
    </source>
</evidence>
<organism evidence="4 5">
    <name type="scientific">Telmatocola sphagniphila</name>
    <dbReference type="NCBI Taxonomy" id="1123043"/>
    <lineage>
        <taxon>Bacteria</taxon>
        <taxon>Pseudomonadati</taxon>
        <taxon>Planctomycetota</taxon>
        <taxon>Planctomycetia</taxon>
        <taxon>Gemmatales</taxon>
        <taxon>Gemmataceae</taxon>
    </lineage>
</organism>
<evidence type="ECO:0000313" key="5">
    <source>
        <dbReference type="Proteomes" id="UP000676194"/>
    </source>
</evidence>
<protein>
    <submittedName>
        <fullName evidence="4">NADAR family protein</fullName>
    </submittedName>
</protein>
<dbReference type="Gene3D" id="1.10.357.40">
    <property type="entry name" value="YbiA-like"/>
    <property type="match status" value="1"/>
</dbReference>
<accession>A0A8E6B8Q7</accession>
<gene>
    <name evidence="4" type="ORF">KIH39_08635</name>
</gene>
<dbReference type="RefSeq" id="WP_213498934.1">
    <property type="nucleotide sequence ID" value="NZ_CP074694.1"/>
</dbReference>
<dbReference type="InterPro" id="IPR012816">
    <property type="entry name" value="NADAR"/>
</dbReference>
<proteinExistence type="predicted"/>
<evidence type="ECO:0000256" key="1">
    <source>
        <dbReference type="ARBA" id="ARBA00000022"/>
    </source>
</evidence>
<evidence type="ECO:0000259" key="3">
    <source>
        <dbReference type="Pfam" id="PF08719"/>
    </source>
</evidence>
<reference evidence="4" key="1">
    <citation type="submission" date="2021-05" db="EMBL/GenBank/DDBJ databases">
        <title>Complete genome sequence of the cellulolytic planctomycete Telmatocola sphagniphila SP2T and characterization of the first cellulase from planctomycetes.</title>
        <authorList>
            <person name="Rakitin A.L."/>
            <person name="Beletsky A.V."/>
            <person name="Naumoff D.G."/>
            <person name="Kulichevskaya I.S."/>
            <person name="Mardanov A.V."/>
            <person name="Ravin N.V."/>
            <person name="Dedysh S.N."/>
        </authorList>
    </citation>
    <scope>NUCLEOTIDE SEQUENCE</scope>
    <source>
        <strain evidence="4">SP2T</strain>
    </source>
</reference>
<dbReference type="AlphaFoldDB" id="A0A8E6B8Q7"/>
<dbReference type="SUPFAM" id="SSF143990">
    <property type="entry name" value="YbiA-like"/>
    <property type="match status" value="1"/>
</dbReference>
<evidence type="ECO:0000256" key="2">
    <source>
        <dbReference type="ARBA" id="ARBA00000751"/>
    </source>
</evidence>
<dbReference type="NCBIfam" id="TIGR02464">
    <property type="entry name" value="ribofla_fusion"/>
    <property type="match status" value="1"/>
</dbReference>